<proteinExistence type="predicted"/>
<accession>A0A0G4FXN7</accession>
<dbReference type="GO" id="GO:0019825">
    <property type="term" value="F:oxygen binding"/>
    <property type="evidence" value="ECO:0007669"/>
    <property type="project" value="InterPro"/>
</dbReference>
<dbReference type="Gene3D" id="1.10.490.10">
    <property type="entry name" value="Globins"/>
    <property type="match status" value="1"/>
</dbReference>
<dbReference type="AlphaFoldDB" id="A0A0G4FXN7"/>
<sequence length="193" mass="21757">MPKPDVNSVDSIGGRAVFVRIFVRFYARLFKDPVMLQLFNETPEVRPPEEHGELLAAFLLEKIGHSAKPTYTELRGDGKGHGVGVAHTRASQCPMRPRNHQGRGFTFDQGHAWLGNLHHACGEMGVPDFFRDLLLQWLAVFLKSYAPFIDAHQEGNDPGRTCERRQIEGIGHQKEDSETRADQAFRALVLQIN</sequence>
<organism evidence="1">
    <name type="scientific">Chromera velia CCMP2878</name>
    <dbReference type="NCBI Taxonomy" id="1169474"/>
    <lineage>
        <taxon>Eukaryota</taxon>
        <taxon>Sar</taxon>
        <taxon>Alveolata</taxon>
        <taxon>Colpodellida</taxon>
        <taxon>Chromeraceae</taxon>
        <taxon>Chromera</taxon>
    </lineage>
</organism>
<evidence type="ECO:0000313" key="1">
    <source>
        <dbReference type="EMBL" id="CEM20182.1"/>
    </source>
</evidence>
<name>A0A0G4FXN7_9ALVE</name>
<dbReference type="GO" id="GO:0020037">
    <property type="term" value="F:heme binding"/>
    <property type="evidence" value="ECO:0007669"/>
    <property type="project" value="InterPro"/>
</dbReference>
<dbReference type="VEuPathDB" id="CryptoDB:Cvel_19296"/>
<reference evidence="1" key="1">
    <citation type="submission" date="2014-11" db="EMBL/GenBank/DDBJ databases">
        <authorList>
            <person name="Otto D Thomas"/>
            <person name="Naeem Raeece"/>
        </authorList>
    </citation>
    <scope>NUCLEOTIDE SEQUENCE</scope>
</reference>
<protein>
    <submittedName>
        <fullName evidence="1">Uncharacterized protein</fullName>
    </submittedName>
</protein>
<dbReference type="InterPro" id="IPR009050">
    <property type="entry name" value="Globin-like_sf"/>
</dbReference>
<dbReference type="SUPFAM" id="SSF46458">
    <property type="entry name" value="Globin-like"/>
    <property type="match status" value="1"/>
</dbReference>
<dbReference type="InterPro" id="IPR012292">
    <property type="entry name" value="Globin/Proto"/>
</dbReference>
<gene>
    <name evidence="1" type="ORF">Cvel_19296</name>
</gene>
<dbReference type="EMBL" id="CDMZ01000720">
    <property type="protein sequence ID" value="CEM20182.1"/>
    <property type="molecule type" value="Genomic_DNA"/>
</dbReference>